<proteinExistence type="predicted"/>
<dbReference type="Gene3D" id="3.40.30.120">
    <property type="match status" value="1"/>
</dbReference>
<dbReference type="RefSeq" id="WP_340294326.1">
    <property type="nucleotide sequence ID" value="NZ_JBBJUP010000022.1"/>
</dbReference>
<dbReference type="InterPro" id="IPR002938">
    <property type="entry name" value="FAD-bd"/>
</dbReference>
<accession>A0ABU8TCL2</accession>
<keyword evidence="3" id="KW-0274">FAD</keyword>
<dbReference type="PANTHER" id="PTHR43004">
    <property type="entry name" value="TRK SYSTEM POTASSIUM UPTAKE PROTEIN"/>
    <property type="match status" value="1"/>
</dbReference>
<sequence>MDDVVIVGAGPVGLFLACELGLAGCSVVVLEREPEGPSPWRTAPLGMRGLTPSSVEAFHRRGLLEPLRAAVGAPAADDDPAEVPPLRSAGHFAGIMLDGADVDLGALPPRLPSPATEWLMVQLDDVEQVLARRAKELGVRIVRGAAVTAVEQTAHGAVVTAGGHTLAARRVVGCDGGRSTVRRLAGFDVAGTEPLFTGYVLDADLEDLDVLAPGFNPTPQGMYLRMPAPGHLGIMDFDGGAFDRSRTPTREHLQEVLRRVSGTGVTLRAVRRVSTFTDRTLQATTYRRGNVLLAGDAAHIHSPLGGQGLNTGLGDALNLGWKLAATVQGRAPEGLLDTYEAERHPVAAEVLDWSRAQVALLRPGAPALQEVVRDLLSTRDGTTYVHRRVSGAGLGYDLGPGHPLLGRVAPEFRGTDGTRLADLTADGHGVLLDTRDDPTLRAAAARRPGRIRYAGGPLRDDLGVRAVLLRPDGVVAWVGAPQDDAGADAGFDAAARRWFGPAA</sequence>
<reference evidence="5 6" key="1">
    <citation type="submission" date="2024-03" db="EMBL/GenBank/DDBJ databases">
        <title>Draft genome sequence of Pseudonocardia sp. DW16-2.</title>
        <authorList>
            <person name="Duangmal K."/>
        </authorList>
    </citation>
    <scope>NUCLEOTIDE SEQUENCE [LARGE SCALE GENOMIC DNA]</scope>
    <source>
        <strain evidence="5 6">DW16-2</strain>
    </source>
</reference>
<keyword evidence="2" id="KW-0285">Flavoprotein</keyword>
<name>A0ABU8TCL2_9PSEU</name>
<dbReference type="PRINTS" id="PR00420">
    <property type="entry name" value="RNGMNOXGNASE"/>
</dbReference>
<dbReference type="InterPro" id="IPR050641">
    <property type="entry name" value="RIFMO-like"/>
</dbReference>
<evidence type="ECO:0000313" key="5">
    <source>
        <dbReference type="EMBL" id="MEJ8281698.1"/>
    </source>
</evidence>
<evidence type="ECO:0000259" key="4">
    <source>
        <dbReference type="Pfam" id="PF01494"/>
    </source>
</evidence>
<dbReference type="Gene3D" id="3.50.50.60">
    <property type="entry name" value="FAD/NAD(P)-binding domain"/>
    <property type="match status" value="1"/>
</dbReference>
<dbReference type="Proteomes" id="UP001364211">
    <property type="component" value="Unassembled WGS sequence"/>
</dbReference>
<gene>
    <name evidence="5" type="ORF">WJX68_22365</name>
</gene>
<comment type="caution">
    <text evidence="5">The sequence shown here is derived from an EMBL/GenBank/DDBJ whole genome shotgun (WGS) entry which is preliminary data.</text>
</comment>
<evidence type="ECO:0000256" key="3">
    <source>
        <dbReference type="ARBA" id="ARBA00022827"/>
    </source>
</evidence>
<dbReference type="EMBL" id="JBBJUP010000022">
    <property type="protein sequence ID" value="MEJ8281698.1"/>
    <property type="molecule type" value="Genomic_DNA"/>
</dbReference>
<dbReference type="InterPro" id="IPR036188">
    <property type="entry name" value="FAD/NAD-bd_sf"/>
</dbReference>
<protein>
    <submittedName>
        <fullName evidence="5">FAD-dependent oxidoreductase</fullName>
    </submittedName>
</protein>
<dbReference type="PANTHER" id="PTHR43004:SF19">
    <property type="entry name" value="BINDING MONOOXYGENASE, PUTATIVE (JCVI)-RELATED"/>
    <property type="match status" value="1"/>
</dbReference>
<dbReference type="Gene3D" id="3.30.70.2450">
    <property type="match status" value="1"/>
</dbReference>
<dbReference type="Pfam" id="PF01494">
    <property type="entry name" value="FAD_binding_3"/>
    <property type="match status" value="1"/>
</dbReference>
<evidence type="ECO:0000256" key="1">
    <source>
        <dbReference type="ARBA" id="ARBA00001974"/>
    </source>
</evidence>
<comment type="cofactor">
    <cofactor evidence="1">
        <name>FAD</name>
        <dbReference type="ChEBI" id="CHEBI:57692"/>
    </cofactor>
</comment>
<keyword evidence="6" id="KW-1185">Reference proteome</keyword>
<organism evidence="5 6">
    <name type="scientific">Pseudonocardia spirodelae</name>
    <dbReference type="NCBI Taxonomy" id="3133431"/>
    <lineage>
        <taxon>Bacteria</taxon>
        <taxon>Bacillati</taxon>
        <taxon>Actinomycetota</taxon>
        <taxon>Actinomycetes</taxon>
        <taxon>Pseudonocardiales</taxon>
        <taxon>Pseudonocardiaceae</taxon>
        <taxon>Pseudonocardia</taxon>
    </lineage>
</organism>
<evidence type="ECO:0000313" key="6">
    <source>
        <dbReference type="Proteomes" id="UP001364211"/>
    </source>
</evidence>
<evidence type="ECO:0000256" key="2">
    <source>
        <dbReference type="ARBA" id="ARBA00022630"/>
    </source>
</evidence>
<feature type="domain" description="FAD-binding" evidence="4">
    <location>
        <begin position="3"/>
        <end position="354"/>
    </location>
</feature>
<dbReference type="Pfam" id="PF21274">
    <property type="entry name" value="Rng_hyd_C"/>
    <property type="match status" value="1"/>
</dbReference>
<dbReference type="SUPFAM" id="SSF51905">
    <property type="entry name" value="FAD/NAD(P)-binding domain"/>
    <property type="match status" value="1"/>
</dbReference>